<dbReference type="SUPFAM" id="SSF64518">
    <property type="entry name" value="Phase 1 flagellin"/>
    <property type="match status" value="2"/>
</dbReference>
<dbReference type="Pfam" id="PF00669">
    <property type="entry name" value="Flagellin_N"/>
    <property type="match status" value="1"/>
</dbReference>
<dbReference type="PANTHER" id="PTHR42792:SF2">
    <property type="entry name" value="FLAGELLIN"/>
    <property type="match status" value="1"/>
</dbReference>
<keyword evidence="3 4" id="KW-0975">Bacterial flagellum</keyword>
<dbReference type="Gene3D" id="3.30.70.2120">
    <property type="match status" value="1"/>
</dbReference>
<keyword evidence="7" id="KW-0966">Cell projection</keyword>
<dbReference type="Pfam" id="PF00700">
    <property type="entry name" value="Flagellin_C"/>
    <property type="match status" value="1"/>
</dbReference>
<feature type="domain" description="Flagellin N-terminal" evidence="5">
    <location>
        <begin position="5"/>
        <end position="141"/>
    </location>
</feature>
<dbReference type="InterPro" id="IPR001492">
    <property type="entry name" value="Flagellin"/>
</dbReference>
<dbReference type="Gene3D" id="2.30.220.10">
    <property type="entry name" value="f41 fragment of flagellin, C-terminal domain"/>
    <property type="match status" value="1"/>
</dbReference>
<comment type="similarity">
    <text evidence="1 4">Belongs to the bacterial flagellin family.</text>
</comment>
<reference evidence="7 8" key="2">
    <citation type="journal article" date="2015" name="Syst. Appl. Microbiol.">
        <title>Nitrincola nitratireducens sp. nov. isolated from a haloalkaline crater lake.</title>
        <authorList>
            <person name="Singh A."/>
            <person name="Vaidya B."/>
            <person name="Tanuku N.R."/>
            <person name="Pinnaka A.K."/>
        </authorList>
    </citation>
    <scope>NUCLEOTIDE SEQUENCE [LARGE SCALE GENOMIC DNA]</scope>
    <source>
        <strain evidence="7 8">AK23</strain>
    </source>
</reference>
<protein>
    <recommendedName>
        <fullName evidence="4">Flagellin</fullName>
    </recommendedName>
</protein>
<evidence type="ECO:0000256" key="4">
    <source>
        <dbReference type="RuleBase" id="RU362073"/>
    </source>
</evidence>
<gene>
    <name evidence="7" type="primary">fliC</name>
    <name evidence="7" type="ORF">D791_03747</name>
</gene>
<dbReference type="GO" id="GO:0009288">
    <property type="term" value="C:bacterial-type flagellum"/>
    <property type="evidence" value="ECO:0007669"/>
    <property type="project" value="UniProtKB-SubCell"/>
</dbReference>
<dbReference type="InterPro" id="IPR042187">
    <property type="entry name" value="Flagellin_C_sub2"/>
</dbReference>
<dbReference type="InterPro" id="IPR001029">
    <property type="entry name" value="Flagellin_N"/>
</dbReference>
<evidence type="ECO:0000259" key="6">
    <source>
        <dbReference type="Pfam" id="PF00700"/>
    </source>
</evidence>
<keyword evidence="8" id="KW-1185">Reference proteome</keyword>
<name>W9UXD2_9GAMM</name>
<organism evidence="7 8">
    <name type="scientific">Nitrincola nitratireducens</name>
    <dbReference type="NCBI Taxonomy" id="1229521"/>
    <lineage>
        <taxon>Bacteria</taxon>
        <taxon>Pseudomonadati</taxon>
        <taxon>Pseudomonadota</taxon>
        <taxon>Gammaproteobacteria</taxon>
        <taxon>Oceanospirillales</taxon>
        <taxon>Oceanospirillaceae</taxon>
        <taxon>Nitrincola</taxon>
    </lineage>
</organism>
<comment type="function">
    <text evidence="4">Flagellin is the subunit protein which polymerizes to form the filaments of bacterial flagella.</text>
</comment>
<dbReference type="GO" id="GO:0005198">
    <property type="term" value="F:structural molecule activity"/>
    <property type="evidence" value="ECO:0007669"/>
    <property type="project" value="UniProtKB-UniRule"/>
</dbReference>
<evidence type="ECO:0000256" key="3">
    <source>
        <dbReference type="ARBA" id="ARBA00023143"/>
    </source>
</evidence>
<dbReference type="PANTHER" id="PTHR42792">
    <property type="entry name" value="FLAGELLIN"/>
    <property type="match status" value="1"/>
</dbReference>
<evidence type="ECO:0000259" key="5">
    <source>
        <dbReference type="Pfam" id="PF00669"/>
    </source>
</evidence>
<dbReference type="PATRIC" id="fig|1229521.3.peg.3774"/>
<accession>W9UXD2</accession>
<keyword evidence="2 4" id="KW-0964">Secreted</keyword>
<dbReference type="EMBL" id="AONB01000026">
    <property type="protein sequence ID" value="EXJ09361.1"/>
    <property type="molecule type" value="Genomic_DNA"/>
</dbReference>
<feature type="domain" description="Flagellin C-terminal" evidence="6">
    <location>
        <begin position="629"/>
        <end position="712"/>
    </location>
</feature>
<evidence type="ECO:0000256" key="2">
    <source>
        <dbReference type="ARBA" id="ARBA00022525"/>
    </source>
</evidence>
<keyword evidence="7" id="KW-0969">Cilium</keyword>
<dbReference type="Gene3D" id="6.10.10.10">
    <property type="entry name" value="Flagellar export chaperone, C-terminal domain"/>
    <property type="match status" value="1"/>
</dbReference>
<keyword evidence="7" id="KW-0282">Flagellum</keyword>
<reference evidence="8" key="1">
    <citation type="submission" date="2012-11" db="EMBL/GenBank/DDBJ databases">
        <authorList>
            <person name="Singh A."/>
            <person name="Pinnaka A.K."/>
            <person name="Vaidya B."/>
        </authorList>
    </citation>
    <scope>NUCLEOTIDE SEQUENCE [LARGE SCALE GENOMIC DNA]</scope>
    <source>
        <strain evidence="8">AK23</strain>
    </source>
</reference>
<dbReference type="Proteomes" id="UP000019464">
    <property type="component" value="Unassembled WGS sequence"/>
</dbReference>
<dbReference type="RefSeq" id="WP_036514198.1">
    <property type="nucleotide sequence ID" value="NZ_AONB01000026.1"/>
</dbReference>
<proteinExistence type="inferred from homology"/>
<dbReference type="STRING" id="1229521.D791_03747"/>
<evidence type="ECO:0000313" key="8">
    <source>
        <dbReference type="Proteomes" id="UP000019464"/>
    </source>
</evidence>
<dbReference type="OrthoDB" id="9796789at2"/>
<dbReference type="InterPro" id="IPR046358">
    <property type="entry name" value="Flagellin_C"/>
</dbReference>
<dbReference type="Gene3D" id="6.10.280.190">
    <property type="match status" value="1"/>
</dbReference>
<dbReference type="PRINTS" id="PR00207">
    <property type="entry name" value="FLAGELLIN"/>
</dbReference>
<dbReference type="Gene3D" id="2.170.280.10">
    <property type="entry name" value="f41 fragment of flagellin, middle domain"/>
    <property type="match status" value="1"/>
</dbReference>
<evidence type="ECO:0000313" key="7">
    <source>
        <dbReference type="EMBL" id="EXJ09361.1"/>
    </source>
</evidence>
<sequence length="713" mass="71167">MAMVINSNIQSLNAQRNLSNAQNDMKTAMERLTSGKRINSAKDDAAGLAIANKLTSQVRGLDQAVRNANDGISLIQTAEGALEESTNILQRMRELSLQSANGTYSSGNRGTLNAEVTQLKAELDRIATTTSFNGQNILDGSMGELSLQVGAQSNQTITTGIKELSTSTLGVAQTAGISSQGKTDAAASIPGLGTGDLIINGIAIGAAITDADKSSVAAKSGSAISVAAAINEKTAETGVVATVGETRLGGTTMTAGAGTGDIKLNGVTIALTTSTDAAASRNAVVSAINARSSETGVTAIDSGTDNGGVSLVAADGRNIAIVIGGEGGATELTAAKTGLTSVIVGAAGAIPPATVGNVTTGSVSLSSIDGKDIKIESGATGNARDAGFYEGTFKGNQAQITSDLGANLTAIQSGDVVINGVTVGPSNALSDTASFANKDASAISKAAAINKVSDQTGVTAVVNENVVRNNIGQDTAAGGVVSGTINGVAITNFTVIAGADAAETRQAFMNAVNQISGQTGVTARDTGETGTTGGGGVELIAADGRNITTNFTTDNRVLVGAQLGNGGVLTQAGSFTLNSDKSITVERGSSDAIANSGLRVGTYGAADSGGALKNIDISTAKGAQDAIFAIDNAIETISSIRGDLGAVSNRLDFTTKNLSNVMENAAAARSRIEDADFAKESASLSRAQVLQQAGTAMLAQANAAPQQVLSLLQ</sequence>
<dbReference type="GO" id="GO:0005576">
    <property type="term" value="C:extracellular region"/>
    <property type="evidence" value="ECO:0007669"/>
    <property type="project" value="UniProtKB-SubCell"/>
</dbReference>
<comment type="caution">
    <text evidence="7">The sequence shown here is derived from an EMBL/GenBank/DDBJ whole genome shotgun (WGS) entry which is preliminary data.</text>
</comment>
<dbReference type="Gene3D" id="1.20.1330.10">
    <property type="entry name" value="f41 fragment of flagellin, N-terminal domain"/>
    <property type="match status" value="2"/>
</dbReference>
<evidence type="ECO:0000256" key="1">
    <source>
        <dbReference type="ARBA" id="ARBA00005709"/>
    </source>
</evidence>
<comment type="subcellular location">
    <subcellularLocation>
        <location evidence="4">Secreted</location>
    </subcellularLocation>
    <subcellularLocation>
        <location evidence="4">Bacterial flagellum</location>
    </subcellularLocation>
</comment>
<dbReference type="AlphaFoldDB" id="W9UXD2"/>